<dbReference type="Proteomes" id="UP000289738">
    <property type="component" value="Chromosome B03"/>
</dbReference>
<dbReference type="AlphaFoldDB" id="A0A444ZT24"/>
<dbReference type="EMBL" id="SDMP01000013">
    <property type="protein sequence ID" value="RYR17244.1"/>
    <property type="molecule type" value="Genomic_DNA"/>
</dbReference>
<sequence length="62" mass="7483">MARRLQQMMEDVREQRDHLTIWLSPDLKKTLYVHWKTNGGFKRRRLTNRANRDISQVVEVCG</sequence>
<proteinExistence type="predicted"/>
<keyword evidence="2" id="KW-1185">Reference proteome</keyword>
<accession>A0A444ZT24</accession>
<gene>
    <name evidence="1" type="ORF">Ahy_B03g062016</name>
</gene>
<evidence type="ECO:0000313" key="2">
    <source>
        <dbReference type="Proteomes" id="UP000289738"/>
    </source>
</evidence>
<protein>
    <submittedName>
        <fullName evidence="1">Uncharacterized protein</fullName>
    </submittedName>
</protein>
<comment type="caution">
    <text evidence="1">The sequence shown here is derived from an EMBL/GenBank/DDBJ whole genome shotgun (WGS) entry which is preliminary data.</text>
</comment>
<evidence type="ECO:0000313" key="1">
    <source>
        <dbReference type="EMBL" id="RYR17244.1"/>
    </source>
</evidence>
<reference evidence="1 2" key="1">
    <citation type="submission" date="2019-01" db="EMBL/GenBank/DDBJ databases">
        <title>Sequencing of cultivated peanut Arachis hypogaea provides insights into genome evolution and oil improvement.</title>
        <authorList>
            <person name="Chen X."/>
        </authorList>
    </citation>
    <scope>NUCLEOTIDE SEQUENCE [LARGE SCALE GENOMIC DNA]</scope>
    <source>
        <strain evidence="2">cv. Fuhuasheng</strain>
        <tissue evidence="1">Leaves</tissue>
    </source>
</reference>
<organism evidence="1 2">
    <name type="scientific">Arachis hypogaea</name>
    <name type="common">Peanut</name>
    <dbReference type="NCBI Taxonomy" id="3818"/>
    <lineage>
        <taxon>Eukaryota</taxon>
        <taxon>Viridiplantae</taxon>
        <taxon>Streptophyta</taxon>
        <taxon>Embryophyta</taxon>
        <taxon>Tracheophyta</taxon>
        <taxon>Spermatophyta</taxon>
        <taxon>Magnoliopsida</taxon>
        <taxon>eudicotyledons</taxon>
        <taxon>Gunneridae</taxon>
        <taxon>Pentapetalae</taxon>
        <taxon>rosids</taxon>
        <taxon>fabids</taxon>
        <taxon>Fabales</taxon>
        <taxon>Fabaceae</taxon>
        <taxon>Papilionoideae</taxon>
        <taxon>50 kb inversion clade</taxon>
        <taxon>dalbergioids sensu lato</taxon>
        <taxon>Dalbergieae</taxon>
        <taxon>Pterocarpus clade</taxon>
        <taxon>Arachis</taxon>
    </lineage>
</organism>
<name>A0A444ZT24_ARAHY</name>